<feature type="chain" id="PRO_5038286498" evidence="2">
    <location>
        <begin position="19"/>
        <end position="423"/>
    </location>
</feature>
<evidence type="ECO:0000313" key="5">
    <source>
        <dbReference type="Proteomes" id="UP000791440"/>
    </source>
</evidence>
<dbReference type="EMBL" id="JH668326">
    <property type="protein sequence ID" value="KAG6445832.1"/>
    <property type="molecule type" value="Genomic_DNA"/>
</dbReference>
<feature type="transmembrane region" description="Helical" evidence="1">
    <location>
        <begin position="379"/>
        <end position="401"/>
    </location>
</feature>
<reference evidence="4" key="3">
    <citation type="submission" date="2020-12" db="EMBL/GenBank/DDBJ databases">
        <authorList>
            <person name="Kanost M."/>
        </authorList>
    </citation>
    <scope>NUCLEOTIDE SEQUENCE</scope>
</reference>
<evidence type="ECO:0000256" key="1">
    <source>
        <dbReference type="SAM" id="Phobius"/>
    </source>
</evidence>
<reference evidence="4" key="2">
    <citation type="journal article" date="2016" name="Insect Biochem. Mol. Biol.">
        <title>Multifaceted biological insights from a draft genome sequence of the tobacco hornworm moth, Manduca sexta.</title>
        <authorList>
            <person name="Kanost M.R."/>
            <person name="Arrese E.L."/>
            <person name="Cao X."/>
            <person name="Chen Y.R."/>
            <person name="Chellapilla S."/>
            <person name="Goldsmith M.R."/>
            <person name="Grosse-Wilde E."/>
            <person name="Heckel D.G."/>
            <person name="Herndon N."/>
            <person name="Jiang H."/>
            <person name="Papanicolaou A."/>
            <person name="Qu J."/>
            <person name="Soulages J.L."/>
            <person name="Vogel H."/>
            <person name="Walters J."/>
            <person name="Waterhouse R.M."/>
            <person name="Ahn S.J."/>
            <person name="Almeida F.C."/>
            <person name="An C."/>
            <person name="Aqrawi P."/>
            <person name="Bretschneider A."/>
            <person name="Bryant W.B."/>
            <person name="Bucks S."/>
            <person name="Chao H."/>
            <person name="Chevignon G."/>
            <person name="Christen J.M."/>
            <person name="Clarke D.F."/>
            <person name="Dittmer N.T."/>
            <person name="Ferguson L.C.F."/>
            <person name="Garavelou S."/>
            <person name="Gordon K.H.J."/>
            <person name="Gunaratna R.T."/>
            <person name="Han Y."/>
            <person name="Hauser F."/>
            <person name="He Y."/>
            <person name="Heidel-Fischer H."/>
            <person name="Hirsh A."/>
            <person name="Hu Y."/>
            <person name="Jiang H."/>
            <person name="Kalra D."/>
            <person name="Klinner C."/>
            <person name="Konig C."/>
            <person name="Kovar C."/>
            <person name="Kroll A.R."/>
            <person name="Kuwar S.S."/>
            <person name="Lee S.L."/>
            <person name="Lehman R."/>
            <person name="Li K."/>
            <person name="Li Z."/>
            <person name="Liang H."/>
            <person name="Lovelace S."/>
            <person name="Lu Z."/>
            <person name="Mansfield J.H."/>
            <person name="McCulloch K.J."/>
            <person name="Mathew T."/>
            <person name="Morton B."/>
            <person name="Muzny D.M."/>
            <person name="Neunemann D."/>
            <person name="Ongeri F."/>
            <person name="Pauchet Y."/>
            <person name="Pu L.L."/>
            <person name="Pyrousis I."/>
            <person name="Rao X.J."/>
            <person name="Redding A."/>
            <person name="Roesel C."/>
            <person name="Sanchez-Gracia A."/>
            <person name="Schaack S."/>
            <person name="Shukla A."/>
            <person name="Tetreau G."/>
            <person name="Wang Y."/>
            <person name="Xiong G.H."/>
            <person name="Traut W."/>
            <person name="Walsh T.K."/>
            <person name="Worley K.C."/>
            <person name="Wu D."/>
            <person name="Wu W."/>
            <person name="Wu Y.Q."/>
            <person name="Zhang X."/>
            <person name="Zou Z."/>
            <person name="Zucker H."/>
            <person name="Briscoe A.D."/>
            <person name="Burmester T."/>
            <person name="Clem R.J."/>
            <person name="Feyereisen R."/>
            <person name="Grimmelikhuijzen C.J.P."/>
            <person name="Hamodrakas S.J."/>
            <person name="Hansson B.S."/>
            <person name="Huguet E."/>
            <person name="Jermiin L.S."/>
            <person name="Lan Q."/>
            <person name="Lehman H.K."/>
            <person name="Lorenzen M."/>
            <person name="Merzendorfer H."/>
            <person name="Michalopoulos I."/>
            <person name="Morton D.B."/>
            <person name="Muthukrishnan S."/>
            <person name="Oakeshott J.G."/>
            <person name="Palmer W."/>
            <person name="Park Y."/>
            <person name="Passarelli A.L."/>
            <person name="Rozas J."/>
            <person name="Schwartz L.M."/>
            <person name="Smith W."/>
            <person name="Southgate A."/>
            <person name="Vilcinskas A."/>
            <person name="Vogt R."/>
            <person name="Wang P."/>
            <person name="Werren J."/>
            <person name="Yu X.Q."/>
            <person name="Zhou J.J."/>
            <person name="Brown S.J."/>
            <person name="Scherer S.E."/>
            <person name="Richards S."/>
            <person name="Blissard G.W."/>
        </authorList>
    </citation>
    <scope>NUCLEOTIDE SEQUENCE</scope>
</reference>
<organism evidence="3">
    <name type="scientific">Manduca sexta</name>
    <name type="common">Tobacco hawkmoth</name>
    <name type="synonym">Tobacco hornworm</name>
    <dbReference type="NCBI Taxonomy" id="7130"/>
    <lineage>
        <taxon>Eukaryota</taxon>
        <taxon>Metazoa</taxon>
        <taxon>Ecdysozoa</taxon>
        <taxon>Arthropoda</taxon>
        <taxon>Hexapoda</taxon>
        <taxon>Insecta</taxon>
        <taxon>Pterygota</taxon>
        <taxon>Neoptera</taxon>
        <taxon>Endopterygota</taxon>
        <taxon>Lepidoptera</taxon>
        <taxon>Glossata</taxon>
        <taxon>Ditrysia</taxon>
        <taxon>Bombycoidea</taxon>
        <taxon>Sphingidae</taxon>
        <taxon>Sphinginae</taxon>
        <taxon>Sphingini</taxon>
        <taxon>Manduca</taxon>
    </lineage>
</organism>
<feature type="signal peptide" evidence="2">
    <location>
        <begin position="1"/>
        <end position="18"/>
    </location>
</feature>
<evidence type="ECO:0000313" key="4">
    <source>
        <dbReference type="EMBL" id="KAG6445832.1"/>
    </source>
</evidence>
<dbReference type="EMBL" id="JQ388327">
    <property type="protein sequence ID" value="AFH96024.1"/>
    <property type="molecule type" value="Genomic_DNA"/>
</dbReference>
<gene>
    <name evidence="3" type="primary">VMP46</name>
    <name evidence="4" type="ORF">O3G_MSEX004144</name>
</gene>
<dbReference type="OrthoDB" id="7449805at2759"/>
<keyword evidence="5" id="KW-1185">Reference proteome</keyword>
<reference evidence="3" key="1">
    <citation type="submission" date="2012-01" db="EMBL/GenBank/DDBJ databases">
        <title>Vitelline membrane proteins in Lepidopteron.</title>
        <authorList>
            <person name="Xu Y."/>
            <person name="Xiang Z."/>
            <person name="He N."/>
        </authorList>
    </citation>
    <scope>NUCLEOTIDE SEQUENCE</scope>
</reference>
<dbReference type="AlphaFoldDB" id="I0E0A6"/>
<evidence type="ECO:0000256" key="2">
    <source>
        <dbReference type="SAM" id="SignalP"/>
    </source>
</evidence>
<keyword evidence="1" id="KW-0472">Membrane</keyword>
<keyword evidence="1" id="KW-1133">Transmembrane helix</keyword>
<protein>
    <submittedName>
        <fullName evidence="3">VMP46</fullName>
    </submittedName>
</protein>
<keyword evidence="1" id="KW-0812">Transmembrane</keyword>
<accession>I0E0A6</accession>
<name>I0E0A6_MANSE</name>
<proteinExistence type="predicted"/>
<evidence type="ECO:0000313" key="3">
    <source>
        <dbReference type="EMBL" id="AFH96024.1"/>
    </source>
</evidence>
<sequence>MFVLLVVVFVSSQYLVSAQEQAISTITPSQPPLPFLDLFTGASNLYEPIRKSYTDSSYHVSCPQTDSLSSFANVLGNAAKIMLSAAVIVALKLLIGKLVFMPLLFVLAAKIGLKAFLLWPMISKMMKYFKRKKKKGHKSRMITDCSQRIACVVQRASQTWSSNIGAAVTFSLIDDFDEDGSVAQREPVVLVPSFDMRAANGVPVMAQFPATHFVPHPAHLQPIRPQTERDPDPQNLTFNDFIEAFNEVSQDEESQDDQLRAAGRDEAYSYSHPPSFPYPASPGYNPIPPLYHKPAYAPPAKDSAPKIPILKPGLVDLVKPVASKVQSKVNGLLGLVLALLTGSVPEGLELKGIKELLINSILKPLLAAKSGIKSLIGKLVIPVLALLLINVEVLVVVWWLWDECPSKIPTYSYKPASEYDSYK</sequence>
<feature type="transmembrane region" description="Helical" evidence="1">
    <location>
        <begin position="99"/>
        <end position="122"/>
    </location>
</feature>
<dbReference type="Proteomes" id="UP000791440">
    <property type="component" value="Unassembled WGS sequence"/>
</dbReference>
<keyword evidence="2" id="KW-0732">Signal</keyword>